<keyword evidence="2" id="KW-1185">Reference proteome</keyword>
<evidence type="ECO:0000313" key="2">
    <source>
        <dbReference type="Proteomes" id="UP001497453"/>
    </source>
</evidence>
<dbReference type="EMBL" id="OZ037953">
    <property type="protein sequence ID" value="CAL1697667.1"/>
    <property type="molecule type" value="Genomic_DNA"/>
</dbReference>
<reference evidence="2" key="1">
    <citation type="submission" date="2024-04" db="EMBL/GenBank/DDBJ databases">
        <authorList>
            <person name="Shaw F."/>
            <person name="Minotto A."/>
        </authorList>
    </citation>
    <scope>NUCLEOTIDE SEQUENCE [LARGE SCALE GENOMIC DNA]</scope>
</reference>
<proteinExistence type="predicted"/>
<accession>A0ABP1CPQ3</accession>
<sequence>MLESHGEPVLFAFPNSIWRRRSAGHSSMAVITFPKLLKTSNIHPAIQAPYTQLMTSKTLIVPPVEPDGLHPPFRTRVPQNG</sequence>
<protein>
    <submittedName>
        <fullName evidence="1">Uncharacterized protein</fullName>
    </submittedName>
</protein>
<name>A0ABP1CPQ3_9APHY</name>
<dbReference type="Proteomes" id="UP001497453">
    <property type="component" value="Chromosome 10"/>
</dbReference>
<evidence type="ECO:0000313" key="1">
    <source>
        <dbReference type="EMBL" id="CAL1697667.1"/>
    </source>
</evidence>
<organism evidence="1 2">
    <name type="scientific">Somion occarium</name>
    <dbReference type="NCBI Taxonomy" id="3059160"/>
    <lineage>
        <taxon>Eukaryota</taxon>
        <taxon>Fungi</taxon>
        <taxon>Dikarya</taxon>
        <taxon>Basidiomycota</taxon>
        <taxon>Agaricomycotina</taxon>
        <taxon>Agaricomycetes</taxon>
        <taxon>Polyporales</taxon>
        <taxon>Cerrenaceae</taxon>
        <taxon>Somion</taxon>
    </lineage>
</organism>
<gene>
    <name evidence="1" type="ORF">GFSPODELE1_LOCUS1780</name>
</gene>